<sequence>MKSANVETPLPDAKAMLNIERQAFQISHHGIELLLPAVRERLQDIAETIKKANARFCGNVTQGLIDLNLDLDPLGSVATAELDENELVTLRADVQTTIRQVLASVEAVRTYSVPELTELQRTAIQDLQENDKTFKQVQSTVNTREAKLAEIDDSLATLNTPTVRQALRNLIPDDKDIDVILGQMQTPGISPDLIKAAVGKLNTHLDLLEQGREYAKVLAVRAQMADKLKQEQQNLAGLKAQLAQNNEVITQYGRAGELLELRQQWLVQGSLFVDGWSAVDSVLNSKVEAGPLLVALQAARDYLLTVRRRIEAV</sequence>
<keyword evidence="1" id="KW-0175">Coiled coil</keyword>
<proteinExistence type="predicted"/>
<dbReference type="Proteomes" id="UP001577047">
    <property type="component" value="Unassembled WGS sequence"/>
</dbReference>
<dbReference type="RefSeq" id="WP_304483969.1">
    <property type="nucleotide sequence ID" value="NZ_JAUQOQ010000005.1"/>
</dbReference>
<evidence type="ECO:0000256" key="1">
    <source>
        <dbReference type="SAM" id="Coils"/>
    </source>
</evidence>
<keyword evidence="3" id="KW-1185">Reference proteome</keyword>
<reference evidence="2 3" key="1">
    <citation type="submission" date="2024-09" db="EMBL/GenBank/DDBJ databases">
        <authorList>
            <person name="Fullem K."/>
        </authorList>
    </citation>
    <scope>NUCLEOTIDE SEQUENCE [LARGE SCALE GENOMIC DNA]</scope>
    <source>
        <strain evidence="3">K1(2024)</strain>
    </source>
</reference>
<accession>A0ABV4Z721</accession>
<feature type="coiled-coil region" evidence="1">
    <location>
        <begin position="221"/>
        <end position="248"/>
    </location>
</feature>
<gene>
    <name evidence="2" type="ORF">ACE1YR_06870</name>
</gene>
<dbReference type="InterPro" id="IPR047760">
    <property type="entry name" value="XaxB-like"/>
</dbReference>
<comment type="caution">
    <text evidence="2">The sequence shown here is derived from an EMBL/GenBank/DDBJ whole genome shotgun (WGS) entry which is preliminary data.</text>
</comment>
<evidence type="ECO:0000313" key="3">
    <source>
        <dbReference type="Proteomes" id="UP001577047"/>
    </source>
</evidence>
<dbReference type="EMBL" id="JBHFXX010000004">
    <property type="protein sequence ID" value="MFB3800160.1"/>
    <property type="molecule type" value="Genomic_DNA"/>
</dbReference>
<protein>
    <submittedName>
        <fullName evidence="2">Alpha-xenorhabdolysin family binary toxin subunit B</fullName>
    </submittedName>
</protein>
<evidence type="ECO:0000313" key="2">
    <source>
        <dbReference type="EMBL" id="MFB3800160.1"/>
    </source>
</evidence>
<dbReference type="NCBIfam" id="NF033927">
    <property type="entry name" value="alph_xenorhab_B"/>
    <property type="match status" value="1"/>
</dbReference>
<organism evidence="2 3">
    <name type="scientific">Pseudomonas boreofloridensis</name>
    <dbReference type="NCBI Taxonomy" id="3064348"/>
    <lineage>
        <taxon>Bacteria</taxon>
        <taxon>Pseudomonadati</taxon>
        <taxon>Pseudomonadota</taxon>
        <taxon>Gammaproteobacteria</taxon>
        <taxon>Pseudomonadales</taxon>
        <taxon>Pseudomonadaceae</taxon>
        <taxon>Pseudomonas</taxon>
    </lineage>
</organism>
<name>A0ABV4Z721_9PSED</name>